<evidence type="ECO:0000313" key="3">
    <source>
        <dbReference type="Proteomes" id="UP000633365"/>
    </source>
</evidence>
<keyword evidence="3" id="KW-1185">Reference proteome</keyword>
<feature type="transmembrane region" description="Helical" evidence="1">
    <location>
        <begin position="356"/>
        <end position="373"/>
    </location>
</feature>
<protein>
    <submittedName>
        <fullName evidence="2">Uncharacterized protein</fullName>
    </submittedName>
</protein>
<accession>A0A934WR84</accession>
<keyword evidence="1" id="KW-1133">Transmembrane helix</keyword>
<feature type="transmembrane region" description="Helical" evidence="1">
    <location>
        <begin position="455"/>
        <end position="473"/>
    </location>
</feature>
<feature type="transmembrane region" description="Helical" evidence="1">
    <location>
        <begin position="385"/>
        <end position="402"/>
    </location>
</feature>
<comment type="caution">
    <text evidence="2">The sequence shown here is derived from an EMBL/GenBank/DDBJ whole genome shotgun (WGS) entry which is preliminary data.</text>
</comment>
<reference evidence="2" key="1">
    <citation type="submission" date="2021-01" db="EMBL/GenBank/DDBJ databases">
        <title>Genome public.</title>
        <authorList>
            <person name="Liu C."/>
            <person name="Sun Q."/>
        </authorList>
    </citation>
    <scope>NUCLEOTIDE SEQUENCE</scope>
    <source>
        <strain evidence="2">M6</strain>
    </source>
</reference>
<organism evidence="2 3">
    <name type="scientific">Ruminococcus difficilis</name>
    <dbReference type="NCBI Taxonomy" id="2763069"/>
    <lineage>
        <taxon>Bacteria</taxon>
        <taxon>Bacillati</taxon>
        <taxon>Bacillota</taxon>
        <taxon>Clostridia</taxon>
        <taxon>Eubacteriales</taxon>
        <taxon>Oscillospiraceae</taxon>
        <taxon>Ruminococcus</taxon>
    </lineage>
</organism>
<keyword evidence="1" id="KW-0812">Transmembrane</keyword>
<dbReference type="EMBL" id="JAEQMG010000040">
    <property type="protein sequence ID" value="MBK6087650.1"/>
    <property type="molecule type" value="Genomic_DNA"/>
</dbReference>
<evidence type="ECO:0000313" key="2">
    <source>
        <dbReference type="EMBL" id="MBK6087650.1"/>
    </source>
</evidence>
<evidence type="ECO:0000256" key="1">
    <source>
        <dbReference type="SAM" id="Phobius"/>
    </source>
</evidence>
<dbReference type="AlphaFoldDB" id="A0A934WR84"/>
<dbReference type="Proteomes" id="UP000633365">
    <property type="component" value="Unassembled WGS sequence"/>
</dbReference>
<proteinExistence type="predicted"/>
<keyword evidence="1" id="KW-0472">Membrane</keyword>
<sequence>MFDIQSFIEAVFQSNITNFSERVSTCQIEITVSKSHLPVYNDLINCINAISFKNKVQIDITNPDEEVLFLSDSDKKSECEYNDYLSHAEEDDDFDVLISIEKVIVDNRFVVYNYKAFTEDILDNSIFEIMAVFSNFLQERDSLIVYVLDESIFWSTKTVMFTSNSDSCFAESINRASRIETCSLSSFFQSTGNFKLLPDDFDIINNTKNNPYKTVFNRLRTILSICYIASSSTIDNTHVKCIINGQRSITFERRLEDVNNSKTLYDIYIWIFTDGNIVDKAVIARNIISLHCKYCSILDIDSSVFISIISSYRLYLKENVSQYLEAKTKVSEFISTIGSKMTESAYELLNDFKKNIIAIFSFFLTVILVNVVSEHPLENLLTREITVIMELILLGSLAYYFISLIQSISRVKGIQKSYYSLRSNYVGVFLPEEIDDIFNKDNVFSENQEVVKKNLILFSAIWIGFVIIAFITIEMTSSDPVFRPYINRLFAEC</sequence>
<dbReference type="RefSeq" id="WP_201426952.1">
    <property type="nucleotide sequence ID" value="NZ_JAEQMG010000040.1"/>
</dbReference>
<name>A0A934WR84_9FIRM</name>
<gene>
    <name evidence="2" type="ORF">JKK62_03120</name>
</gene>